<dbReference type="AlphaFoldDB" id="W9V8B7"/>
<evidence type="ECO:0000256" key="3">
    <source>
        <dbReference type="ARBA" id="ARBA00022649"/>
    </source>
</evidence>
<dbReference type="PANTHER" id="PTHR36449">
    <property type="entry name" value="ACETYLTRANSFERASE-RELATED"/>
    <property type="match status" value="1"/>
</dbReference>
<comment type="similarity">
    <text evidence="1">Belongs to the acetyltransferase family. GNAT subfamily.</text>
</comment>
<dbReference type="PROSITE" id="PS51186">
    <property type="entry name" value="GNAT"/>
    <property type="match status" value="1"/>
</dbReference>
<dbReference type="STRING" id="1249627.D779_1032"/>
<dbReference type="Gene3D" id="3.40.630.30">
    <property type="match status" value="1"/>
</dbReference>
<name>W9V8B7_9GAMM</name>
<evidence type="ECO:0000256" key="6">
    <source>
        <dbReference type="ARBA" id="ARBA00049880"/>
    </source>
</evidence>
<dbReference type="eggNOG" id="COG3153">
    <property type="taxonomic scope" value="Bacteria"/>
</dbReference>
<protein>
    <submittedName>
        <fullName evidence="8">Acetyltransferase</fullName>
    </submittedName>
</protein>
<dbReference type="InterPro" id="IPR000182">
    <property type="entry name" value="GNAT_dom"/>
</dbReference>
<dbReference type="Pfam" id="PF00583">
    <property type="entry name" value="Acetyltransf_1"/>
    <property type="match status" value="1"/>
</dbReference>
<dbReference type="PATRIC" id="fig|1249627.3.peg.1484"/>
<gene>
    <name evidence="8" type="ORF">D779_1032</name>
</gene>
<keyword evidence="3" id="KW-1277">Toxin-antitoxin system</keyword>
<organism evidence="8 9">
    <name type="scientific">Imhoffiella purpurea</name>
    <dbReference type="NCBI Taxonomy" id="1249627"/>
    <lineage>
        <taxon>Bacteria</taxon>
        <taxon>Pseudomonadati</taxon>
        <taxon>Pseudomonadota</taxon>
        <taxon>Gammaproteobacteria</taxon>
        <taxon>Chromatiales</taxon>
        <taxon>Chromatiaceae</taxon>
        <taxon>Imhoffiella</taxon>
    </lineage>
</organism>
<dbReference type="SUPFAM" id="SSF55729">
    <property type="entry name" value="Acyl-CoA N-acyltransferases (Nat)"/>
    <property type="match status" value="1"/>
</dbReference>
<evidence type="ECO:0000313" key="9">
    <source>
        <dbReference type="Proteomes" id="UP000019460"/>
    </source>
</evidence>
<dbReference type="PANTHER" id="PTHR36449:SF1">
    <property type="entry name" value="ACETYLTRANSFERASE"/>
    <property type="match status" value="1"/>
</dbReference>
<keyword evidence="5" id="KW-0012">Acyltransferase</keyword>
<evidence type="ECO:0000313" key="8">
    <source>
        <dbReference type="EMBL" id="EXJ15808.1"/>
    </source>
</evidence>
<reference evidence="8 9" key="1">
    <citation type="submission" date="2012-11" db="EMBL/GenBank/DDBJ databases">
        <title>Genome assembly of Thiorhodococcus sp. AK35.</title>
        <authorList>
            <person name="Nupur N."/>
            <person name="Khatri I."/>
            <person name="Subramanian S."/>
            <person name="Pinnaka A."/>
        </authorList>
    </citation>
    <scope>NUCLEOTIDE SEQUENCE [LARGE SCALE GENOMIC DNA]</scope>
    <source>
        <strain evidence="8 9">AK35</strain>
    </source>
</reference>
<comment type="catalytic activity">
    <reaction evidence="6">
        <text>glycyl-tRNA(Gly) + acetyl-CoA = N-acetylglycyl-tRNA(Gly) + CoA + H(+)</text>
        <dbReference type="Rhea" id="RHEA:81867"/>
        <dbReference type="Rhea" id="RHEA-COMP:9683"/>
        <dbReference type="Rhea" id="RHEA-COMP:19766"/>
        <dbReference type="ChEBI" id="CHEBI:15378"/>
        <dbReference type="ChEBI" id="CHEBI:57287"/>
        <dbReference type="ChEBI" id="CHEBI:57288"/>
        <dbReference type="ChEBI" id="CHEBI:78522"/>
        <dbReference type="ChEBI" id="CHEBI:232036"/>
    </reaction>
</comment>
<dbReference type="OrthoDB" id="9799147at2"/>
<evidence type="ECO:0000256" key="4">
    <source>
        <dbReference type="ARBA" id="ARBA00022679"/>
    </source>
</evidence>
<dbReference type="RefSeq" id="WP_043751726.1">
    <property type="nucleotide sequence ID" value="NZ_AONC01000021.1"/>
</dbReference>
<sequence>MTAGFRIEKLRRDHPLDGFSSSHEAPDRFLLRHAFTYQQAKASQTYLGLHDDEVIGFYTLVVGEVSYEDAPERLTKGLARHPAPIMLLARLAVAATWQHRGIGAGLLKDAMRRTLQAAEIGGIRAFAVHAKDDEARRFYAHFGFAPSPTDPLHLLLLIKDLRPQLPMSDL</sequence>
<comment type="caution">
    <text evidence="8">The sequence shown here is derived from an EMBL/GenBank/DDBJ whole genome shotgun (WGS) entry which is preliminary data.</text>
</comment>
<evidence type="ECO:0000256" key="5">
    <source>
        <dbReference type="ARBA" id="ARBA00023315"/>
    </source>
</evidence>
<dbReference type="InterPro" id="IPR016181">
    <property type="entry name" value="Acyl_CoA_acyltransferase"/>
</dbReference>
<proteinExistence type="inferred from homology"/>
<feature type="domain" description="N-acetyltransferase" evidence="7">
    <location>
        <begin position="5"/>
        <end position="162"/>
    </location>
</feature>
<dbReference type="EMBL" id="AONC01000021">
    <property type="protein sequence ID" value="EXJ15808.1"/>
    <property type="molecule type" value="Genomic_DNA"/>
</dbReference>
<dbReference type="GO" id="GO:0016747">
    <property type="term" value="F:acyltransferase activity, transferring groups other than amino-acyl groups"/>
    <property type="evidence" value="ECO:0007669"/>
    <property type="project" value="InterPro"/>
</dbReference>
<evidence type="ECO:0000259" key="7">
    <source>
        <dbReference type="PROSITE" id="PS51186"/>
    </source>
</evidence>
<keyword evidence="4 8" id="KW-0808">Transferase</keyword>
<accession>W9V8B7</accession>
<evidence type="ECO:0000256" key="2">
    <source>
        <dbReference type="ARBA" id="ARBA00022491"/>
    </source>
</evidence>
<dbReference type="Proteomes" id="UP000019460">
    <property type="component" value="Unassembled WGS sequence"/>
</dbReference>
<keyword evidence="9" id="KW-1185">Reference proteome</keyword>
<evidence type="ECO:0000256" key="1">
    <source>
        <dbReference type="ARBA" id="ARBA00009342"/>
    </source>
</evidence>
<keyword evidence="2" id="KW-0678">Repressor</keyword>